<dbReference type="InterPro" id="IPR036259">
    <property type="entry name" value="MFS_trans_sf"/>
</dbReference>
<feature type="transmembrane region" description="Helical" evidence="4">
    <location>
        <begin position="102"/>
        <end position="124"/>
    </location>
</feature>
<evidence type="ECO:0000256" key="3">
    <source>
        <dbReference type="ARBA" id="ARBA00023136"/>
    </source>
</evidence>
<reference evidence="6 7" key="1">
    <citation type="submission" date="2018-06" db="EMBL/GenBank/DDBJ databases">
        <title>Extensive metabolic versatility and redundancy in microbially diverse, dynamic hydrothermal sediments.</title>
        <authorList>
            <person name="Dombrowski N."/>
            <person name="Teske A."/>
            <person name="Baker B.J."/>
        </authorList>
    </citation>
    <scope>NUCLEOTIDE SEQUENCE [LARGE SCALE GENOMIC DNA]</scope>
    <source>
        <strain evidence="6">B3_G15</strain>
    </source>
</reference>
<gene>
    <name evidence="6" type="ORF">DRJ04_00745</name>
</gene>
<dbReference type="SUPFAM" id="SSF103473">
    <property type="entry name" value="MFS general substrate transporter"/>
    <property type="match status" value="1"/>
</dbReference>
<comment type="caution">
    <text evidence="6">The sequence shown here is derived from an EMBL/GenBank/DDBJ whole genome shotgun (WGS) entry which is preliminary data.</text>
</comment>
<feature type="transmembrane region" description="Helical" evidence="4">
    <location>
        <begin position="136"/>
        <end position="159"/>
    </location>
</feature>
<evidence type="ECO:0000256" key="4">
    <source>
        <dbReference type="SAM" id="Phobius"/>
    </source>
</evidence>
<feature type="domain" description="Major facilitator superfamily (MFS) profile" evidence="5">
    <location>
        <begin position="1"/>
        <end position="397"/>
    </location>
</feature>
<dbReference type="AlphaFoldDB" id="A0A662DMB8"/>
<feature type="transmembrane region" description="Helical" evidence="4">
    <location>
        <begin position="287"/>
        <end position="305"/>
    </location>
</feature>
<feature type="transmembrane region" description="Helical" evidence="4">
    <location>
        <begin position="165"/>
        <end position="184"/>
    </location>
</feature>
<evidence type="ECO:0000313" key="6">
    <source>
        <dbReference type="EMBL" id="RLE15272.1"/>
    </source>
</evidence>
<keyword evidence="2 4" id="KW-1133">Transmembrane helix</keyword>
<feature type="transmembrane region" description="Helical" evidence="4">
    <location>
        <begin position="12"/>
        <end position="37"/>
    </location>
</feature>
<proteinExistence type="predicted"/>
<evidence type="ECO:0000313" key="7">
    <source>
        <dbReference type="Proteomes" id="UP000280417"/>
    </source>
</evidence>
<protein>
    <recommendedName>
        <fullName evidence="5">Major facilitator superfamily (MFS) profile domain-containing protein</fullName>
    </recommendedName>
</protein>
<dbReference type="PANTHER" id="PTHR43129:SF1">
    <property type="entry name" value="FOSMIDOMYCIN RESISTANCE PROTEIN"/>
    <property type="match status" value="1"/>
</dbReference>
<feature type="transmembrane region" description="Helical" evidence="4">
    <location>
        <begin position="43"/>
        <end position="64"/>
    </location>
</feature>
<dbReference type="Gene3D" id="1.20.1250.20">
    <property type="entry name" value="MFS general substrate transporter like domains"/>
    <property type="match status" value="2"/>
</dbReference>
<feature type="transmembrane region" description="Helical" evidence="4">
    <location>
        <begin position="311"/>
        <end position="330"/>
    </location>
</feature>
<dbReference type="Proteomes" id="UP000280417">
    <property type="component" value="Unassembled WGS sequence"/>
</dbReference>
<feature type="transmembrane region" description="Helical" evidence="4">
    <location>
        <begin position="257"/>
        <end position="275"/>
    </location>
</feature>
<keyword evidence="1 4" id="KW-0812">Transmembrane</keyword>
<accession>A0A662DMB8</accession>
<dbReference type="Pfam" id="PF07690">
    <property type="entry name" value="MFS_1"/>
    <property type="match status" value="1"/>
</dbReference>
<dbReference type="GO" id="GO:0005886">
    <property type="term" value="C:plasma membrane"/>
    <property type="evidence" value="ECO:0007669"/>
    <property type="project" value="TreeGrafter"/>
</dbReference>
<keyword evidence="3 4" id="KW-0472">Membrane</keyword>
<organism evidence="6 7">
    <name type="scientific">Aerophobetes bacterium</name>
    <dbReference type="NCBI Taxonomy" id="2030807"/>
    <lineage>
        <taxon>Bacteria</taxon>
        <taxon>Candidatus Aerophobota</taxon>
    </lineage>
</organism>
<feature type="transmembrane region" description="Helical" evidence="4">
    <location>
        <begin position="342"/>
        <end position="361"/>
    </location>
</feature>
<feature type="transmembrane region" description="Helical" evidence="4">
    <location>
        <begin position="373"/>
        <end position="393"/>
    </location>
</feature>
<feature type="transmembrane region" description="Helical" evidence="4">
    <location>
        <begin position="76"/>
        <end position="96"/>
    </location>
</feature>
<dbReference type="PROSITE" id="PS50850">
    <property type="entry name" value="MFS"/>
    <property type="match status" value="1"/>
</dbReference>
<feature type="transmembrane region" description="Helical" evidence="4">
    <location>
        <begin position="223"/>
        <end position="245"/>
    </location>
</feature>
<evidence type="ECO:0000256" key="1">
    <source>
        <dbReference type="ARBA" id="ARBA00022692"/>
    </source>
</evidence>
<dbReference type="InterPro" id="IPR020846">
    <property type="entry name" value="MFS_dom"/>
</dbReference>
<dbReference type="PANTHER" id="PTHR43129">
    <property type="entry name" value="FOSMIDOMYCIN RESISTANCE PROTEIN"/>
    <property type="match status" value="1"/>
</dbReference>
<name>A0A662DMB8_UNCAE</name>
<dbReference type="EMBL" id="QMQA01000010">
    <property type="protein sequence ID" value="RLE15272.1"/>
    <property type="molecule type" value="Genomic_DNA"/>
</dbReference>
<dbReference type="InterPro" id="IPR011701">
    <property type="entry name" value="MFS"/>
</dbReference>
<evidence type="ECO:0000256" key="2">
    <source>
        <dbReference type="ARBA" id="ARBA00022989"/>
    </source>
</evidence>
<sequence length="397" mass="43772">MFMRKDDKDRIEFSLITFSHVLIHVFPASIAPLLPLIKTEFNLSYTGVGLLTFILSLCWAFSGIPAGIASDKMDRIKLIILMFFLVSIFSAIITLMSTLPGVLLLLILLFLTIGIFHPPAYSYLSYRYPRKKGKMVGIFETGGSVGILIAPIVAGIVGSCYGWRYVYTFWAIPAFIMALLLYLFSSNNRLRDCRVAQAKEKKINKEQSSQKRRPSFYHPHFKAIYLTQGFFGFVSGGSISFLPLFLTDVHKLSTSTAGGMLTVFLAGGALGKVIGGRCSDAFGARKIIGIGFLITSFFLLLIPLVTSFFLVFVLLPAGIVFFMILPALILLTGEIKTSDLGLAYGIQVLSGATFGAFSRLLCGTISDLLGIKFIFFLLSVIALFSAIFVYSYLKKTR</sequence>
<evidence type="ECO:0000259" key="5">
    <source>
        <dbReference type="PROSITE" id="PS50850"/>
    </source>
</evidence>
<dbReference type="GO" id="GO:0022857">
    <property type="term" value="F:transmembrane transporter activity"/>
    <property type="evidence" value="ECO:0007669"/>
    <property type="project" value="InterPro"/>
</dbReference>